<accession>A0A4S4C738</accession>
<dbReference type="Proteomes" id="UP000310636">
    <property type="component" value="Unassembled WGS sequence"/>
</dbReference>
<gene>
    <name evidence="3" type="ORF">E6C55_03475</name>
</gene>
<feature type="chain" id="PRO_5038450496" description="GerMN domain-containing protein" evidence="1">
    <location>
        <begin position="37"/>
        <end position="355"/>
    </location>
</feature>
<protein>
    <recommendedName>
        <fullName evidence="2">GerMN domain-containing protein</fullName>
    </recommendedName>
</protein>
<evidence type="ECO:0000313" key="4">
    <source>
        <dbReference type="Proteomes" id="UP000310636"/>
    </source>
</evidence>
<keyword evidence="4" id="KW-1185">Reference proteome</keyword>
<dbReference type="AlphaFoldDB" id="A0A4S4C738"/>
<reference evidence="3 4" key="1">
    <citation type="submission" date="2019-04" db="EMBL/GenBank/DDBJ databases">
        <title>Cohnella sp. nov. isolated from preserved vegetables.</title>
        <authorList>
            <person name="Lin S.-Y."/>
            <person name="Hung M.-H."/>
            <person name="Young C.-C."/>
        </authorList>
    </citation>
    <scope>NUCLEOTIDE SEQUENCE [LARGE SCALE GENOMIC DNA]</scope>
    <source>
        <strain evidence="3 4">CC-MHH1044</strain>
    </source>
</reference>
<dbReference type="Pfam" id="PF10646">
    <property type="entry name" value="Germane"/>
    <property type="match status" value="2"/>
</dbReference>
<dbReference type="EMBL" id="SSOB01000003">
    <property type="protein sequence ID" value="THF83758.1"/>
    <property type="molecule type" value="Genomic_DNA"/>
</dbReference>
<feature type="domain" description="GerMN" evidence="2">
    <location>
        <begin position="249"/>
        <end position="335"/>
    </location>
</feature>
<evidence type="ECO:0000313" key="3">
    <source>
        <dbReference type="EMBL" id="THF83758.1"/>
    </source>
</evidence>
<dbReference type="RefSeq" id="WP_136368387.1">
    <property type="nucleotide sequence ID" value="NZ_SSOB01000003.1"/>
</dbReference>
<dbReference type="PROSITE" id="PS51257">
    <property type="entry name" value="PROKAR_LIPOPROTEIN"/>
    <property type="match status" value="1"/>
</dbReference>
<name>A0A4S4C738_9BACL</name>
<feature type="domain" description="GerMN" evidence="2">
    <location>
        <begin position="96"/>
        <end position="188"/>
    </location>
</feature>
<sequence>MKPITGRKHVRKALAVLLLLPFAAGCSMGGSSPGTAAIDPPPSDLEEQMVNAAADPAMASLASDSDGLTVYLQDGNGFVAPMTLRLSEEASGKSKEEQAIAWMTQGQVAADQLPAGFTPLLPEGSKIRSVTKDEQASSVTIDFDGTFPAMPADQERKAIEALVWTMTELPNVKQVLFTVDGEPLLLLPASKLPIDKTMSRSMGINVEQAAGLTPSRSMAVTLYFAARSTDGEGYFVPVTRLVDRQPDKNRAALQELISGPLNTNVLKPVVDSSIAIDKVGEADGLLNVELKDASWEPEMLVPATTVQAVVLTLTEVSGEPKIKLAINGTDSFKDTNEQSYVEPISRPLEINALER</sequence>
<organism evidence="3 4">
    <name type="scientific">Cohnella fermenti</name>
    <dbReference type="NCBI Taxonomy" id="2565925"/>
    <lineage>
        <taxon>Bacteria</taxon>
        <taxon>Bacillati</taxon>
        <taxon>Bacillota</taxon>
        <taxon>Bacilli</taxon>
        <taxon>Bacillales</taxon>
        <taxon>Paenibacillaceae</taxon>
        <taxon>Cohnella</taxon>
    </lineage>
</organism>
<proteinExistence type="predicted"/>
<evidence type="ECO:0000259" key="2">
    <source>
        <dbReference type="SMART" id="SM00909"/>
    </source>
</evidence>
<keyword evidence="1" id="KW-0732">Signal</keyword>
<feature type="signal peptide" evidence="1">
    <location>
        <begin position="1"/>
        <end position="36"/>
    </location>
</feature>
<dbReference type="InterPro" id="IPR019606">
    <property type="entry name" value="GerMN"/>
</dbReference>
<evidence type="ECO:0000256" key="1">
    <source>
        <dbReference type="SAM" id="SignalP"/>
    </source>
</evidence>
<dbReference type="OrthoDB" id="1715058at2"/>
<comment type="caution">
    <text evidence="3">The sequence shown here is derived from an EMBL/GenBank/DDBJ whole genome shotgun (WGS) entry which is preliminary data.</text>
</comment>
<dbReference type="SMART" id="SM00909">
    <property type="entry name" value="Germane"/>
    <property type="match status" value="2"/>
</dbReference>